<dbReference type="PANTHER" id="PTHR43798:SF31">
    <property type="entry name" value="AB HYDROLASE SUPERFAMILY PROTEIN YCLE"/>
    <property type="match status" value="1"/>
</dbReference>
<sequence length="273" mass="31358">MSNTAEKLDFFHTEDNSPLFFQQMGEGEAVILIHGSLCDYRYWRTQTPVLSESYRIIVPSLRYYWPNHRNVDLSLNTIVPAFSIAQHAQDILALMDHLNLEKAHILGHSRGGVVALKLAFDHPERVQSLILAEPGLRKDLNHQTWQSEAWSQIQQGNIDAGLQQFINQVSGPHTWEKMVSWFKNMARDNAHTLQWQYQEPFLDIQDKSLQTLTIPTLLLGGSLSPSPFPEILERLATHLPIHEQYTIEHASHGLNLSHAKTFNQHVLTWLTQF</sequence>
<dbReference type="HOGENOM" id="CLU_020336_50_2_4"/>
<dbReference type="InterPro" id="IPR029058">
    <property type="entry name" value="AB_hydrolase_fold"/>
</dbReference>
<dbReference type="Gene3D" id="3.40.50.1820">
    <property type="entry name" value="alpha/beta hydrolase"/>
    <property type="match status" value="1"/>
</dbReference>
<evidence type="ECO:0000313" key="3">
    <source>
        <dbReference type="EMBL" id="AIL32885.1"/>
    </source>
</evidence>
<dbReference type="SUPFAM" id="SSF53474">
    <property type="entry name" value="alpha/beta-Hydrolases"/>
    <property type="match status" value="1"/>
</dbReference>
<evidence type="ECO:0000313" key="4">
    <source>
        <dbReference type="Proteomes" id="UP000028945"/>
    </source>
</evidence>
<evidence type="ECO:0000256" key="1">
    <source>
        <dbReference type="ARBA" id="ARBA00022801"/>
    </source>
</evidence>
<keyword evidence="1" id="KW-0378">Hydrolase</keyword>
<gene>
    <name evidence="3" type="ORF">IX83_05740</name>
</gene>
<dbReference type="InterPro" id="IPR000073">
    <property type="entry name" value="AB_hydrolase_1"/>
</dbReference>
<dbReference type="STRING" id="1072685.IX83_05740"/>
<proteinExistence type="predicted"/>
<dbReference type="EMBL" id="CP009238">
    <property type="protein sequence ID" value="AIL32885.1"/>
    <property type="molecule type" value="Genomic_DNA"/>
</dbReference>
<dbReference type="KEGG" id="bpsi:IX83_05740"/>
<dbReference type="Proteomes" id="UP000028945">
    <property type="component" value="Chromosome"/>
</dbReference>
<reference evidence="3 4" key="1">
    <citation type="journal article" date="2014" name="BMC Genomics">
        <title>A genomic perspective on a new bacterial genus and species from the Alcaligenaceae family, Basilea psittacipulmonis.</title>
        <authorList>
            <person name="Whiteson K.L."/>
            <person name="Hernandez D."/>
            <person name="Lazarevic V."/>
            <person name="Gaia N."/>
            <person name="Farinelli L."/>
            <person name="Francois P."/>
            <person name="Pilo P."/>
            <person name="Frey J."/>
            <person name="Schrenzel J."/>
        </authorList>
    </citation>
    <scope>NUCLEOTIDE SEQUENCE [LARGE SCALE GENOMIC DNA]</scope>
    <source>
        <strain evidence="3 4">DSM 24701</strain>
    </source>
</reference>
<dbReference type="GO" id="GO:0016787">
    <property type="term" value="F:hydrolase activity"/>
    <property type="evidence" value="ECO:0007669"/>
    <property type="project" value="UniProtKB-KW"/>
</dbReference>
<accession>A0A077DDF5</accession>
<name>A0A077DDF5_9BURK</name>
<evidence type="ECO:0000259" key="2">
    <source>
        <dbReference type="Pfam" id="PF00561"/>
    </source>
</evidence>
<dbReference type="eggNOG" id="COG0596">
    <property type="taxonomic scope" value="Bacteria"/>
</dbReference>
<protein>
    <recommendedName>
        <fullName evidence="2">AB hydrolase-1 domain-containing protein</fullName>
    </recommendedName>
</protein>
<dbReference type="RefSeq" id="WP_038500084.1">
    <property type="nucleotide sequence ID" value="NZ_AFWK01000081.1"/>
</dbReference>
<dbReference type="InterPro" id="IPR050266">
    <property type="entry name" value="AB_hydrolase_sf"/>
</dbReference>
<dbReference type="AlphaFoldDB" id="A0A077DDF5"/>
<dbReference type="GO" id="GO:0016020">
    <property type="term" value="C:membrane"/>
    <property type="evidence" value="ECO:0007669"/>
    <property type="project" value="TreeGrafter"/>
</dbReference>
<feature type="domain" description="AB hydrolase-1" evidence="2">
    <location>
        <begin position="29"/>
        <end position="258"/>
    </location>
</feature>
<keyword evidence="4" id="KW-1185">Reference proteome</keyword>
<dbReference type="PANTHER" id="PTHR43798">
    <property type="entry name" value="MONOACYLGLYCEROL LIPASE"/>
    <property type="match status" value="1"/>
</dbReference>
<dbReference type="Pfam" id="PF00561">
    <property type="entry name" value="Abhydrolase_1"/>
    <property type="match status" value="1"/>
</dbReference>
<dbReference type="OrthoDB" id="6117067at2"/>
<dbReference type="PRINTS" id="PR00111">
    <property type="entry name" value="ABHYDROLASE"/>
</dbReference>
<organism evidence="3 4">
    <name type="scientific">Basilea psittacipulmonis DSM 24701</name>
    <dbReference type="NCBI Taxonomy" id="1072685"/>
    <lineage>
        <taxon>Bacteria</taxon>
        <taxon>Pseudomonadati</taxon>
        <taxon>Pseudomonadota</taxon>
        <taxon>Betaproteobacteria</taxon>
        <taxon>Burkholderiales</taxon>
        <taxon>Alcaligenaceae</taxon>
        <taxon>Basilea</taxon>
    </lineage>
</organism>